<dbReference type="EMBL" id="KT007010">
    <property type="protein sequence ID" value="AKQ03332.1"/>
    <property type="molecule type" value="Genomic_DNA"/>
</dbReference>
<evidence type="ECO:0000256" key="1">
    <source>
        <dbReference type="ARBA" id="ARBA00022980"/>
    </source>
</evidence>
<organism evidence="4">
    <name type="scientific">uncultured archaeon Rifle_16ft_4_minimus_37913</name>
    <dbReference type="NCBI Taxonomy" id="1665152"/>
    <lineage>
        <taxon>Archaea</taxon>
        <taxon>environmental samples</taxon>
    </lineage>
</organism>
<protein>
    <submittedName>
        <fullName evidence="4">Ribosomal protein L18E</fullName>
    </submittedName>
</protein>
<keyword evidence="1 4" id="KW-0689">Ribosomal protein</keyword>
<dbReference type="InterPro" id="IPR036227">
    <property type="entry name" value="Ribosomal_uL15/eL18_sf"/>
</dbReference>
<dbReference type="NCBIfam" id="NF003079">
    <property type="entry name" value="PRK04005.1"/>
    <property type="match status" value="1"/>
</dbReference>
<dbReference type="GO" id="GO:1990904">
    <property type="term" value="C:ribonucleoprotein complex"/>
    <property type="evidence" value="ECO:0007669"/>
    <property type="project" value="UniProtKB-KW"/>
</dbReference>
<dbReference type="Pfam" id="PF00828">
    <property type="entry name" value="Ribosomal_L27A"/>
    <property type="match status" value="1"/>
</dbReference>
<name>A0A0H4TA23_9ARCH</name>
<dbReference type="AlphaFoldDB" id="A0A0H4TA23"/>
<reference evidence="4" key="1">
    <citation type="journal article" date="2015" name="ISME J.">
        <title>Aquifer environment selects for microbial species cohorts in sediment and groundwater.</title>
        <authorList>
            <person name="Hug L.A."/>
            <person name="Thomas B.C."/>
            <person name="Brown C.T."/>
            <person name="Frischkorn K.R."/>
            <person name="Williams K.H."/>
            <person name="Tringe S.G."/>
            <person name="Banfield J.F."/>
        </authorList>
    </citation>
    <scope>NUCLEOTIDE SEQUENCE</scope>
</reference>
<dbReference type="SUPFAM" id="SSF52080">
    <property type="entry name" value="Ribosomal proteins L15p and L18e"/>
    <property type="match status" value="1"/>
</dbReference>
<evidence type="ECO:0000256" key="2">
    <source>
        <dbReference type="ARBA" id="ARBA00023274"/>
    </source>
</evidence>
<accession>A0A0H4TA23</accession>
<sequence length="125" mass="13981">MKSKTKIEKQSWRKGNPMLVETIRAAKKTGSNFWLKIAGILSGPRRSKTEINLNEVENSTKEGDSVVFPGKVLSQGEVSKKIAVIAFGFSEKAREKLLKNKSHILSILEEIKKNPDAKGLKFLEK</sequence>
<dbReference type="Gene3D" id="3.100.10.10">
    <property type="match status" value="1"/>
</dbReference>
<keyword evidence="2" id="KW-0687">Ribonucleoprotein</keyword>
<proteinExistence type="predicted"/>
<dbReference type="InterPro" id="IPR021131">
    <property type="entry name" value="Ribosomal_uL15/eL18"/>
</dbReference>
<dbReference type="GO" id="GO:0005840">
    <property type="term" value="C:ribosome"/>
    <property type="evidence" value="ECO:0007669"/>
    <property type="project" value="UniProtKB-KW"/>
</dbReference>
<feature type="domain" description="Large ribosomal subunit protein uL15/eL18" evidence="3">
    <location>
        <begin position="50"/>
        <end position="97"/>
    </location>
</feature>
<evidence type="ECO:0000259" key="3">
    <source>
        <dbReference type="Pfam" id="PF00828"/>
    </source>
</evidence>
<evidence type="ECO:0000313" key="4">
    <source>
        <dbReference type="EMBL" id="AKQ03332.1"/>
    </source>
</evidence>